<protein>
    <submittedName>
        <fullName evidence="1">Uncharacterized protein</fullName>
    </submittedName>
</protein>
<dbReference type="RefSeq" id="WP_369255354.1">
    <property type="nucleotide sequence ID" value="NZ_CP163440.1"/>
</dbReference>
<dbReference type="AlphaFoldDB" id="A0AB39RZY4"/>
<dbReference type="EMBL" id="CP163440">
    <property type="protein sequence ID" value="XDQ60221.1"/>
    <property type="molecule type" value="Genomic_DNA"/>
</dbReference>
<dbReference type="SUPFAM" id="SSF47345">
    <property type="entry name" value="Colicin E immunity proteins"/>
    <property type="match status" value="1"/>
</dbReference>
<sequence length="152" mass="16936">MDLRPELLPPPVTEAHLRVLADEMERIETLLFGDDAAEADAAIAAFNDATGHTYGSAHFTGYAGWRELEDFALEAARPAYPRVPDVAREELVEIVRRILDGDPEHEYYLRVLEANVTNPRASDLIHHPPAGLEDASPERIVDEILAYRPIAL</sequence>
<organism evidence="1">
    <name type="scientific">Streptomyces sp. R35</name>
    <dbReference type="NCBI Taxonomy" id="3238630"/>
    <lineage>
        <taxon>Bacteria</taxon>
        <taxon>Bacillati</taxon>
        <taxon>Actinomycetota</taxon>
        <taxon>Actinomycetes</taxon>
        <taxon>Kitasatosporales</taxon>
        <taxon>Streptomycetaceae</taxon>
        <taxon>Streptomyces</taxon>
    </lineage>
</organism>
<dbReference type="InterPro" id="IPR035900">
    <property type="entry name" value="Colicin_E_sf"/>
</dbReference>
<gene>
    <name evidence="1" type="ORF">AB5J50_05325</name>
</gene>
<dbReference type="Gene3D" id="1.10.1200.20">
    <property type="entry name" value="Colicin E immunity protein"/>
    <property type="match status" value="1"/>
</dbReference>
<proteinExistence type="predicted"/>
<reference evidence="1" key="1">
    <citation type="submission" date="2024-07" db="EMBL/GenBank/DDBJ databases">
        <authorList>
            <person name="Yu S.T."/>
        </authorList>
    </citation>
    <scope>NUCLEOTIDE SEQUENCE</scope>
    <source>
        <strain evidence="1">R35</strain>
    </source>
</reference>
<evidence type="ECO:0000313" key="1">
    <source>
        <dbReference type="EMBL" id="XDQ60221.1"/>
    </source>
</evidence>
<accession>A0AB39RZY4</accession>
<name>A0AB39RZY4_9ACTN</name>